<feature type="domain" description="HTH tetR-type" evidence="5">
    <location>
        <begin position="4"/>
        <end position="64"/>
    </location>
</feature>
<protein>
    <submittedName>
        <fullName evidence="6">TetR family transcriptional regulator</fullName>
    </submittedName>
</protein>
<dbReference type="Proteomes" id="UP000305654">
    <property type="component" value="Unassembled WGS sequence"/>
</dbReference>
<dbReference type="OrthoDB" id="9811084at2"/>
<dbReference type="PROSITE" id="PS50977">
    <property type="entry name" value="HTH_TETR_2"/>
    <property type="match status" value="1"/>
</dbReference>
<keyword evidence="3" id="KW-0804">Transcription</keyword>
<keyword evidence="2 4" id="KW-0238">DNA-binding</keyword>
<keyword evidence="7" id="KW-1185">Reference proteome</keyword>
<dbReference type="Gene3D" id="1.10.357.10">
    <property type="entry name" value="Tetracycline Repressor, domain 2"/>
    <property type="match status" value="1"/>
</dbReference>
<evidence type="ECO:0000256" key="1">
    <source>
        <dbReference type="ARBA" id="ARBA00023015"/>
    </source>
</evidence>
<dbReference type="Pfam" id="PF00440">
    <property type="entry name" value="TetR_N"/>
    <property type="match status" value="1"/>
</dbReference>
<dbReference type="InterPro" id="IPR036271">
    <property type="entry name" value="Tet_transcr_reg_TetR-rel_C_sf"/>
</dbReference>
<dbReference type="EMBL" id="VCDI01000011">
    <property type="protein sequence ID" value="TLU70735.1"/>
    <property type="molecule type" value="Genomic_DNA"/>
</dbReference>
<name>A0A5R9IZ44_9PROT</name>
<dbReference type="SUPFAM" id="SSF46689">
    <property type="entry name" value="Homeodomain-like"/>
    <property type="match status" value="1"/>
</dbReference>
<sequence>MGRSSYREKILSAGISIAHERGFATSGVRDFVQAAAVPQGSFINNFGSKEAFGIAVLDRYFEGLDDIIGQTLRDEARGPIERLRSYFDTISASCEQAGWRLGCLIGNMSLEAPNHSDAIRERLVRIFADWKQPFAEAVRAAQACADLSADLDPDDVAEFLLAGWHGAMLRMKVDRSGEPLERFKRVVFATVLARPAFASTSTGKP</sequence>
<dbReference type="InterPro" id="IPR001647">
    <property type="entry name" value="HTH_TetR"/>
</dbReference>
<reference evidence="6 7" key="1">
    <citation type="submission" date="2019-05" db="EMBL/GenBank/DDBJ databases">
        <authorList>
            <person name="Pankratov T."/>
            <person name="Grouzdev D."/>
        </authorList>
    </citation>
    <scope>NUCLEOTIDE SEQUENCE [LARGE SCALE GENOMIC DNA]</scope>
    <source>
        <strain evidence="6 7">KEBCLARHB70R</strain>
    </source>
</reference>
<comment type="caution">
    <text evidence="6">The sequence shown here is derived from an EMBL/GenBank/DDBJ whole genome shotgun (WGS) entry which is preliminary data.</text>
</comment>
<dbReference type="GO" id="GO:0003677">
    <property type="term" value="F:DNA binding"/>
    <property type="evidence" value="ECO:0007669"/>
    <property type="project" value="UniProtKB-UniRule"/>
</dbReference>
<dbReference type="SUPFAM" id="SSF48498">
    <property type="entry name" value="Tetracyclin repressor-like, C-terminal domain"/>
    <property type="match status" value="1"/>
</dbReference>
<feature type="DNA-binding region" description="H-T-H motif" evidence="4">
    <location>
        <begin position="27"/>
        <end position="46"/>
    </location>
</feature>
<evidence type="ECO:0000259" key="5">
    <source>
        <dbReference type="PROSITE" id="PS50977"/>
    </source>
</evidence>
<dbReference type="PANTHER" id="PTHR47506:SF6">
    <property type="entry name" value="HTH-TYPE TRANSCRIPTIONAL REPRESSOR NEMR"/>
    <property type="match status" value="1"/>
</dbReference>
<evidence type="ECO:0000313" key="7">
    <source>
        <dbReference type="Proteomes" id="UP000305654"/>
    </source>
</evidence>
<organism evidence="6 7">
    <name type="scientific">Lichenicoccus roseus</name>
    <dbReference type="NCBI Taxonomy" id="2683649"/>
    <lineage>
        <taxon>Bacteria</taxon>
        <taxon>Pseudomonadati</taxon>
        <taxon>Pseudomonadota</taxon>
        <taxon>Alphaproteobacteria</taxon>
        <taxon>Acetobacterales</taxon>
        <taxon>Acetobacteraceae</taxon>
        <taxon>Lichenicoccus</taxon>
    </lineage>
</organism>
<dbReference type="InterPro" id="IPR011075">
    <property type="entry name" value="TetR_C"/>
</dbReference>
<dbReference type="RefSeq" id="WP_138327895.1">
    <property type="nucleotide sequence ID" value="NZ_VCDI01000011.1"/>
</dbReference>
<gene>
    <name evidence="6" type="ORF">FE263_20425</name>
</gene>
<evidence type="ECO:0000256" key="4">
    <source>
        <dbReference type="PROSITE-ProRule" id="PRU00335"/>
    </source>
</evidence>
<evidence type="ECO:0000256" key="3">
    <source>
        <dbReference type="ARBA" id="ARBA00023163"/>
    </source>
</evidence>
<dbReference type="Pfam" id="PF16925">
    <property type="entry name" value="TetR_C_13"/>
    <property type="match status" value="1"/>
</dbReference>
<dbReference type="PANTHER" id="PTHR47506">
    <property type="entry name" value="TRANSCRIPTIONAL REGULATORY PROTEIN"/>
    <property type="match status" value="1"/>
</dbReference>
<evidence type="ECO:0000313" key="6">
    <source>
        <dbReference type="EMBL" id="TLU70735.1"/>
    </source>
</evidence>
<keyword evidence="1" id="KW-0805">Transcription regulation</keyword>
<dbReference type="AlphaFoldDB" id="A0A5R9IZ44"/>
<proteinExistence type="predicted"/>
<dbReference type="InterPro" id="IPR009057">
    <property type="entry name" value="Homeodomain-like_sf"/>
</dbReference>
<evidence type="ECO:0000256" key="2">
    <source>
        <dbReference type="ARBA" id="ARBA00023125"/>
    </source>
</evidence>
<accession>A0A5R9IZ44</accession>